<dbReference type="Proteomes" id="UP000717585">
    <property type="component" value="Unassembled WGS sequence"/>
</dbReference>
<dbReference type="PROSITE" id="PS50003">
    <property type="entry name" value="PH_DOMAIN"/>
    <property type="match status" value="1"/>
</dbReference>
<comment type="caution">
    <text evidence="4">The sequence shown here is derived from an EMBL/GenBank/DDBJ whole genome shotgun (WGS) entry which is preliminary data.</text>
</comment>
<feature type="region of interest" description="Disordered" evidence="1">
    <location>
        <begin position="1"/>
        <end position="21"/>
    </location>
</feature>
<dbReference type="InterPro" id="IPR052578">
    <property type="entry name" value="PI_Transfer_CRAL-TRIO"/>
</dbReference>
<evidence type="ECO:0000259" key="3">
    <source>
        <dbReference type="PROSITE" id="PS50191"/>
    </source>
</evidence>
<evidence type="ECO:0000256" key="1">
    <source>
        <dbReference type="SAM" id="MobiDB-lite"/>
    </source>
</evidence>
<dbReference type="Gene3D" id="2.30.29.30">
    <property type="entry name" value="Pleckstrin-homology domain (PH domain)/Phosphotyrosine-binding domain (PTB)"/>
    <property type="match status" value="1"/>
</dbReference>
<dbReference type="PANTHER" id="PTHR45824:SF29">
    <property type="entry name" value="GH16843P"/>
    <property type="match status" value="1"/>
</dbReference>
<name>A0A8J6AUP3_9EUKA</name>
<dbReference type="SMART" id="SM00233">
    <property type="entry name" value="PH"/>
    <property type="match status" value="1"/>
</dbReference>
<evidence type="ECO:0000313" key="4">
    <source>
        <dbReference type="EMBL" id="KAG9392945.1"/>
    </source>
</evidence>
<dbReference type="Gene3D" id="3.40.525.10">
    <property type="entry name" value="CRAL-TRIO lipid binding domain"/>
    <property type="match status" value="1"/>
</dbReference>
<feature type="domain" description="PH" evidence="2">
    <location>
        <begin position="334"/>
        <end position="428"/>
    </location>
</feature>
<dbReference type="SUPFAM" id="SSF52087">
    <property type="entry name" value="CRAL/TRIO domain"/>
    <property type="match status" value="1"/>
</dbReference>
<evidence type="ECO:0000259" key="2">
    <source>
        <dbReference type="PROSITE" id="PS50003"/>
    </source>
</evidence>
<protein>
    <submittedName>
        <fullName evidence="4">CRAL/TRIO domain</fullName>
    </submittedName>
</protein>
<dbReference type="OrthoDB" id="407959at2759"/>
<dbReference type="CDD" id="cd00170">
    <property type="entry name" value="SEC14"/>
    <property type="match status" value="1"/>
</dbReference>
<dbReference type="InterPro" id="IPR001849">
    <property type="entry name" value="PH_domain"/>
</dbReference>
<dbReference type="EMBL" id="JAHDYR010000029">
    <property type="protein sequence ID" value="KAG9392945.1"/>
    <property type="molecule type" value="Genomic_DNA"/>
</dbReference>
<dbReference type="PANTHER" id="PTHR45824">
    <property type="entry name" value="GH16843P"/>
    <property type="match status" value="1"/>
</dbReference>
<keyword evidence="5" id="KW-1185">Reference proteome</keyword>
<dbReference type="AlphaFoldDB" id="A0A8J6AUP3"/>
<dbReference type="GO" id="GO:0008526">
    <property type="term" value="F:phosphatidylinositol transfer activity"/>
    <property type="evidence" value="ECO:0007669"/>
    <property type="project" value="TreeGrafter"/>
</dbReference>
<dbReference type="InterPro" id="IPR036865">
    <property type="entry name" value="CRAL-TRIO_dom_sf"/>
</dbReference>
<gene>
    <name evidence="4" type="ORF">J8273_5654</name>
</gene>
<dbReference type="InterPro" id="IPR036273">
    <property type="entry name" value="CRAL/TRIO_N_dom_sf"/>
</dbReference>
<dbReference type="InterPro" id="IPR011993">
    <property type="entry name" value="PH-like_dom_sf"/>
</dbReference>
<dbReference type="Pfam" id="PF00650">
    <property type="entry name" value="CRAL_TRIO"/>
    <property type="match status" value="1"/>
</dbReference>
<reference evidence="4" key="1">
    <citation type="submission" date="2021-05" db="EMBL/GenBank/DDBJ databases">
        <title>A free-living protist that lacks canonical eukaryotic 1 DNA replication and segregation systems.</title>
        <authorList>
            <person name="Salas-Leiva D.E."/>
            <person name="Tromer E.C."/>
            <person name="Curtis B.A."/>
            <person name="Jerlstrom-Hultqvist J."/>
            <person name="Kolisko M."/>
            <person name="Yi Z."/>
            <person name="Salas-Leiva J.S."/>
            <person name="Gallot-Lavallee L."/>
            <person name="Kops G.J.P.L."/>
            <person name="Archibald J.M."/>
            <person name="Simpson A.G.B."/>
            <person name="Roger A.J."/>
        </authorList>
    </citation>
    <scope>NUCLEOTIDE SEQUENCE</scope>
    <source>
        <strain evidence="4">BICM</strain>
    </source>
</reference>
<proteinExistence type="predicted"/>
<dbReference type="CDD" id="cd00821">
    <property type="entry name" value="PH"/>
    <property type="match status" value="1"/>
</dbReference>
<dbReference type="SUPFAM" id="SSF50729">
    <property type="entry name" value="PH domain-like"/>
    <property type="match status" value="1"/>
</dbReference>
<evidence type="ECO:0000313" key="5">
    <source>
        <dbReference type="Proteomes" id="UP000717585"/>
    </source>
</evidence>
<dbReference type="PROSITE" id="PS50191">
    <property type="entry name" value="CRAL_TRIO"/>
    <property type="match status" value="1"/>
</dbReference>
<dbReference type="SUPFAM" id="SSF46938">
    <property type="entry name" value="CRAL/TRIO N-terminal domain"/>
    <property type="match status" value="1"/>
</dbReference>
<dbReference type="InterPro" id="IPR001251">
    <property type="entry name" value="CRAL-TRIO_dom"/>
</dbReference>
<organism evidence="4 5">
    <name type="scientific">Carpediemonas membranifera</name>
    <dbReference type="NCBI Taxonomy" id="201153"/>
    <lineage>
        <taxon>Eukaryota</taxon>
        <taxon>Metamonada</taxon>
        <taxon>Carpediemonas-like organisms</taxon>
        <taxon>Carpediemonas</taxon>
    </lineage>
</organism>
<accession>A0A8J6AUP3</accession>
<dbReference type="Pfam" id="PF00169">
    <property type="entry name" value="PH"/>
    <property type="match status" value="1"/>
</dbReference>
<sequence length="430" mass="49715">MWSLSRQSRARNTRKNAGCSDIPHEEVLNSDQDWLSQQTTMDDGTRRTIMQRRIEEAEKQSALTAQDTAAIKRLESHMKERHAQYALTEDAIGTGGEYKLARFLREHNYDLDATARSLVEFIRWRQAWAIDRLSVKHVAPALEALNIIPLGRTKQGLPAVYVRYQKTLPPDLEVISALAYWLEQYDREHAQSMLPMCFVIDLKGFDLRASRRIKMGKAHQRLLSFYPGRIGPSWIFRTNTVFRMIWRLVTPWVHSKYVAKLTVFGHDFSSLQDIFDPDQLIETLGGTMPADTHACTRLCYEKEGIPVGTVEPSPLSASVLSRYYGGADRAGDYECIRAGEGAKRDRFHRWTDYFFVLTRQSLFYFKDRDATEPNNAIELTADVSVAREHLMGHRHVLVIRTNEREYLVKFPSSESRREWMSAIEEVLEHK</sequence>
<feature type="domain" description="CRAL-TRIO" evidence="3">
    <location>
        <begin position="135"/>
        <end position="292"/>
    </location>
</feature>